<dbReference type="PANTHER" id="PTHR33406">
    <property type="entry name" value="MEMBRANE PROTEIN MJ1562-RELATED"/>
    <property type="match status" value="1"/>
</dbReference>
<feature type="transmembrane region" description="Helical" evidence="6">
    <location>
        <begin position="240"/>
        <end position="260"/>
    </location>
</feature>
<feature type="transmembrane region" description="Helical" evidence="6">
    <location>
        <begin position="601"/>
        <end position="619"/>
    </location>
</feature>
<feature type="transmembrane region" description="Helical" evidence="6">
    <location>
        <begin position="726"/>
        <end position="752"/>
    </location>
</feature>
<evidence type="ECO:0000313" key="9">
    <source>
        <dbReference type="Proteomes" id="UP000265882"/>
    </source>
</evidence>
<keyword evidence="5 6" id="KW-0472">Membrane</keyword>
<evidence type="ECO:0000256" key="2">
    <source>
        <dbReference type="ARBA" id="ARBA00022475"/>
    </source>
</evidence>
<dbReference type="InterPro" id="IPR050545">
    <property type="entry name" value="Mycobact_MmpL"/>
</dbReference>
<feature type="domain" description="SSD" evidence="7">
    <location>
        <begin position="624"/>
        <end position="751"/>
    </location>
</feature>
<dbReference type="EMBL" id="QZKU01000145">
    <property type="protein sequence ID" value="RJP14016.1"/>
    <property type="molecule type" value="Genomic_DNA"/>
</dbReference>
<comment type="caution">
    <text evidence="8">The sequence shown here is derived from an EMBL/GenBank/DDBJ whole genome shotgun (WGS) entry which is preliminary data.</text>
</comment>
<protein>
    <submittedName>
        <fullName evidence="8">RND family transporter</fullName>
    </submittedName>
</protein>
<dbReference type="Gene3D" id="1.20.1640.10">
    <property type="entry name" value="Multidrug efflux transporter AcrB transmembrane domain"/>
    <property type="match status" value="2"/>
</dbReference>
<organism evidence="8 9">
    <name type="scientific">Abyssobacteria bacterium (strain SURF_5)</name>
    <dbReference type="NCBI Taxonomy" id="2093360"/>
    <lineage>
        <taxon>Bacteria</taxon>
        <taxon>Pseudomonadati</taxon>
        <taxon>Candidatus Hydrogenedentota</taxon>
        <taxon>Candidatus Abyssobacteria</taxon>
    </lineage>
</organism>
<name>A0A3A4N6U2_ABYX5</name>
<evidence type="ECO:0000256" key="1">
    <source>
        <dbReference type="ARBA" id="ARBA00004651"/>
    </source>
</evidence>
<feature type="transmembrane region" description="Helical" evidence="6">
    <location>
        <begin position="626"/>
        <end position="648"/>
    </location>
</feature>
<feature type="domain" description="SSD" evidence="7">
    <location>
        <begin position="239"/>
        <end position="365"/>
    </location>
</feature>
<dbReference type="GO" id="GO:0005886">
    <property type="term" value="C:plasma membrane"/>
    <property type="evidence" value="ECO:0007669"/>
    <property type="project" value="UniProtKB-SubCell"/>
</dbReference>
<reference evidence="8 9" key="1">
    <citation type="journal article" date="2017" name="ISME J.">
        <title>Energy and carbon metabolisms in a deep terrestrial subsurface fluid microbial community.</title>
        <authorList>
            <person name="Momper L."/>
            <person name="Jungbluth S.P."/>
            <person name="Lee M.D."/>
            <person name="Amend J.P."/>
        </authorList>
    </citation>
    <scope>NUCLEOTIDE SEQUENCE [LARGE SCALE GENOMIC DNA]</scope>
    <source>
        <strain evidence="8">SURF_5</strain>
    </source>
</reference>
<keyword evidence="3 6" id="KW-0812">Transmembrane</keyword>
<keyword evidence="2" id="KW-1003">Cell membrane</keyword>
<evidence type="ECO:0000259" key="7">
    <source>
        <dbReference type="PROSITE" id="PS50156"/>
    </source>
</evidence>
<dbReference type="SUPFAM" id="SSF82866">
    <property type="entry name" value="Multidrug efflux transporter AcrB transmembrane domain"/>
    <property type="match status" value="2"/>
</dbReference>
<dbReference type="InterPro" id="IPR004869">
    <property type="entry name" value="MMPL_dom"/>
</dbReference>
<feature type="transmembrane region" description="Helical" evidence="6">
    <location>
        <begin position="217"/>
        <end position="234"/>
    </location>
</feature>
<evidence type="ECO:0000256" key="4">
    <source>
        <dbReference type="ARBA" id="ARBA00022989"/>
    </source>
</evidence>
<comment type="subcellular location">
    <subcellularLocation>
        <location evidence="1">Cell membrane</location>
        <topology evidence="1">Multi-pass membrane protein</topology>
    </subcellularLocation>
</comment>
<evidence type="ECO:0000256" key="3">
    <source>
        <dbReference type="ARBA" id="ARBA00022692"/>
    </source>
</evidence>
<accession>A0A3A4N6U2</accession>
<dbReference type="Pfam" id="PF03176">
    <property type="entry name" value="MMPL"/>
    <property type="match status" value="2"/>
</dbReference>
<dbReference type="PANTHER" id="PTHR33406:SF13">
    <property type="entry name" value="MEMBRANE PROTEIN YDFJ"/>
    <property type="match status" value="1"/>
</dbReference>
<dbReference type="InterPro" id="IPR000731">
    <property type="entry name" value="SSD"/>
</dbReference>
<evidence type="ECO:0000313" key="8">
    <source>
        <dbReference type="EMBL" id="RJP14016.1"/>
    </source>
</evidence>
<gene>
    <name evidence="8" type="ORF">C4520_21940</name>
</gene>
<evidence type="ECO:0000256" key="5">
    <source>
        <dbReference type="ARBA" id="ARBA00023136"/>
    </source>
</evidence>
<dbReference type="Proteomes" id="UP000265882">
    <property type="component" value="Unassembled WGS sequence"/>
</dbReference>
<sequence length="777" mass="86257">MRPAHMIANLVSKRPWYILMFSVLVTLVLAVGIPRLKMRPFFEGDLPATDPVLVANEHYSSIFGKDEVAYLALVRDDSIYHADTLEKIAAITEELNSLDHVLAEQTLSLATARKVTWRDWGLDVRKHLSPPPESSDDIERLRQDVRHDPDIYDRLVSKDEKATLLIIRLQPGYNQRQLYRSLHAIADEYAGPERIYPFGHQVMNEEANLGILHDARVLGPAALLLMAVGISIFFRSPRLAIGPVLMVTMSIVWTIGFMHYIRFPMSVLSSSIPAMLIAIGSSYMIHVIYSYIEQSSKGNAAEAMAQGIRKVGPPILLAAVTSMVGFLTLIVFKILTIREFGVTVAIGVGFCALLALMVLPSIIILQKKSVPPRSIKNMDVLDRFLAWIGHVGVNHRYRVAIAGLALLIVSGLGVSRIKIGYAPEEIFPENHPARTVVSLFINEFNGPYSINVMFSTTEVDGLKSPDVLRRIDDFQAFAESLSKVKHSTSIVNIVKKMNRILNEDDPAHDKVPESREMVAQLLLLHSMTQDPVQFENLVDYDIQRCKVAIATTAIDSMQLEAIFDRLAEYCSTHFGEDVTVSFGGRSLIWMAMNDYIIRGKIMNIIMNTVLIWIICAVAFRSVRFGLVGIMPLTLATLATFGLMGHLGIRLDTATAVLTGISVGVGVDFAIHFISRLRSEARTAQTLNDAVGVTVIKSGRAIVFDAASNILGFMTFIFSGFGPVRNLGILMCFTMVACLLLTLLLIPTLLALFPIPFRRLREETLFLRPVSVEATRPD</sequence>
<dbReference type="PROSITE" id="PS50156">
    <property type="entry name" value="SSD"/>
    <property type="match status" value="2"/>
</dbReference>
<dbReference type="AlphaFoldDB" id="A0A3A4N6U2"/>
<keyword evidence="4 6" id="KW-1133">Transmembrane helix</keyword>
<feature type="transmembrane region" description="Helical" evidence="6">
    <location>
        <begin position="312"/>
        <end position="332"/>
    </location>
</feature>
<feature type="transmembrane region" description="Helical" evidence="6">
    <location>
        <begin position="272"/>
        <end position="292"/>
    </location>
</feature>
<feature type="transmembrane region" description="Helical" evidence="6">
    <location>
        <begin position="16"/>
        <end position="33"/>
    </location>
</feature>
<feature type="transmembrane region" description="Helical" evidence="6">
    <location>
        <begin position="701"/>
        <end position="720"/>
    </location>
</feature>
<feature type="transmembrane region" description="Helical" evidence="6">
    <location>
        <begin position="654"/>
        <end position="673"/>
    </location>
</feature>
<feature type="transmembrane region" description="Helical" evidence="6">
    <location>
        <begin position="344"/>
        <end position="365"/>
    </location>
</feature>
<proteinExistence type="predicted"/>
<evidence type="ECO:0000256" key="6">
    <source>
        <dbReference type="SAM" id="Phobius"/>
    </source>
</evidence>